<dbReference type="EMBL" id="CADCXV010000080">
    <property type="protein sequence ID" value="CAB0028120.1"/>
    <property type="molecule type" value="Genomic_DNA"/>
</dbReference>
<dbReference type="PROSITE" id="PS50897">
    <property type="entry name" value="CTLH"/>
    <property type="match status" value="1"/>
</dbReference>
<name>A0A6H5HTH1_9HYME</name>
<dbReference type="InterPro" id="IPR013144">
    <property type="entry name" value="CRA_dom"/>
</dbReference>
<dbReference type="Proteomes" id="UP000479190">
    <property type="component" value="Unassembled WGS sequence"/>
</dbReference>
<dbReference type="GO" id="GO:0061630">
    <property type="term" value="F:ubiquitin protein ligase activity"/>
    <property type="evidence" value="ECO:0007669"/>
    <property type="project" value="InterPro"/>
</dbReference>
<evidence type="ECO:0000259" key="7">
    <source>
        <dbReference type="PROSITE" id="PS50897"/>
    </source>
</evidence>
<evidence type="ECO:0000256" key="5">
    <source>
        <dbReference type="ARBA" id="ARBA00022833"/>
    </source>
</evidence>
<evidence type="ECO:0000259" key="8">
    <source>
        <dbReference type="PROSITE" id="PS51867"/>
    </source>
</evidence>
<dbReference type="InterPro" id="IPR045098">
    <property type="entry name" value="Fyv10_fam"/>
</dbReference>
<dbReference type="SUPFAM" id="SSF57850">
    <property type="entry name" value="RING/U-box"/>
    <property type="match status" value="1"/>
</dbReference>
<proteinExistence type="predicted"/>
<dbReference type="GO" id="GO:0008270">
    <property type="term" value="F:zinc ion binding"/>
    <property type="evidence" value="ECO:0007669"/>
    <property type="project" value="UniProtKB-KW"/>
</dbReference>
<evidence type="ECO:0000256" key="6">
    <source>
        <dbReference type="PROSITE-ProRule" id="PRU01215"/>
    </source>
</evidence>
<dbReference type="PANTHER" id="PTHR12170:SF2">
    <property type="entry name" value="E3 UBIQUITIN-PROTEIN TRANSFERASE MAEA"/>
    <property type="match status" value="1"/>
</dbReference>
<evidence type="ECO:0000313" key="9">
    <source>
        <dbReference type="EMBL" id="CAB0028120.1"/>
    </source>
</evidence>
<dbReference type="GO" id="GO:0043161">
    <property type="term" value="P:proteasome-mediated ubiquitin-dependent protein catabolic process"/>
    <property type="evidence" value="ECO:0007669"/>
    <property type="project" value="InterPro"/>
</dbReference>
<dbReference type="InterPro" id="IPR024964">
    <property type="entry name" value="CTLH/CRA"/>
</dbReference>
<dbReference type="InterPro" id="IPR006595">
    <property type="entry name" value="CTLH_C"/>
</dbReference>
<accession>A0A6H5HTH1</accession>
<comment type="subcellular location">
    <subcellularLocation>
        <location evidence="1">Cytoplasm</location>
    </subcellularLocation>
</comment>
<dbReference type="Pfam" id="PF10607">
    <property type="entry name" value="CTLH"/>
    <property type="match status" value="1"/>
</dbReference>
<dbReference type="InterPro" id="IPR044063">
    <property type="entry name" value="ZF_RING_GID"/>
</dbReference>
<keyword evidence="4 6" id="KW-0863">Zinc-finger</keyword>
<dbReference type="SMART" id="SM00757">
    <property type="entry name" value="CRA"/>
    <property type="match status" value="1"/>
</dbReference>
<feature type="domain" description="CTLH" evidence="7">
    <location>
        <begin position="544"/>
        <end position="583"/>
    </location>
</feature>
<dbReference type="OrthoDB" id="1933455at2759"/>
<evidence type="ECO:0000256" key="4">
    <source>
        <dbReference type="ARBA" id="ARBA00022771"/>
    </source>
</evidence>
<dbReference type="PROSITE" id="PS51867">
    <property type="entry name" value="ZF_RING_GID"/>
    <property type="match status" value="1"/>
</dbReference>
<evidence type="ECO:0000256" key="2">
    <source>
        <dbReference type="ARBA" id="ARBA00022490"/>
    </source>
</evidence>
<reference evidence="9 10" key="1">
    <citation type="submission" date="2020-02" db="EMBL/GenBank/DDBJ databases">
        <authorList>
            <person name="Ferguson B K."/>
        </authorList>
    </citation>
    <scope>NUCLEOTIDE SEQUENCE [LARGE SCALE GENOMIC DNA]</scope>
</reference>
<dbReference type="AlphaFoldDB" id="A0A6H5HTH1"/>
<dbReference type="CDD" id="cd16659">
    <property type="entry name" value="RING-Ubox_Emp"/>
    <property type="match status" value="1"/>
</dbReference>
<evidence type="ECO:0008006" key="11">
    <source>
        <dbReference type="Google" id="ProtNLM"/>
    </source>
</evidence>
<keyword evidence="10" id="KW-1185">Reference proteome</keyword>
<dbReference type="GO" id="GO:0034657">
    <property type="term" value="C:GID complex"/>
    <property type="evidence" value="ECO:0007669"/>
    <property type="project" value="TreeGrafter"/>
</dbReference>
<protein>
    <recommendedName>
        <fullName evidence="11">RING-Gid-type domain-containing protein</fullName>
    </recommendedName>
</protein>
<dbReference type="GO" id="GO:0005737">
    <property type="term" value="C:cytoplasm"/>
    <property type="evidence" value="ECO:0007669"/>
    <property type="project" value="UniProtKB-SubCell"/>
</dbReference>
<sequence>MPKNLSSWHNVSGLGKSTRACTLEDGSPDIASMSKDRDQKGAISIICVLADLIKSASRWSISKIEKPLYGNLHFVPMNSCFEETKVTLNTTYNANLLSVVPYVDGTYRFYYVADSGRTVVTTYDSVEMRVRHEDSPYQVSAEAQKFSVVPLIRGSPNSGHLFIEMTSEIVEMTLINKYGKVRCLQSFPRFKVDRCPRYLHYERFNFDYSLEHETIGLCYYVERKVACFQYDFLGNMKLEKSMKLDRDLLELTLNNEPANRGFLLMLTLEEDEDLRCKVEADGRETRFDPSTRERDHRIFQVDEQVLGTLHPLEADRRELNFDPSSREKDRRIFRIDEHGKILGSMDIYKFGCELIPALLKPRLFDQGNGSYCLTMACKDMLTLRSGTLGMPKSCFSNDQLTPMTSSLRSKKPSILETTYSLAVTHWAFKTARTVQTPSTDNECTEASRAGQVVHWSEGSLHWLYGITIPRVLFKSATCAREEEEKGIADGKLGFAKVNILDLEKCRKAYKDHPIDDKIICGQVQQSSDQHAEGTCKFLTFGKLECLSWCHDNRSKLRKLGSTMEFNLRVQEFIELVRTDRRLDAVKHARKCFVNYEDYQLQEIQACMGQLAYPADPHHSPYKDLLDEKRWDRLIEQFRHENYRLFQLASQSVFTVALQAGLSALKTPQCYSANKEGKNPSCPVCHETLNELATPLPFAHCSQSRLVCSISGKALNEYNQPMMMPNGYVYGEKALEKMAQENNGSVICPKTKEVFPFKKIEKVYVM</sequence>
<evidence type="ECO:0000313" key="10">
    <source>
        <dbReference type="Proteomes" id="UP000479190"/>
    </source>
</evidence>
<keyword evidence="3" id="KW-0479">Metal-binding</keyword>
<feature type="domain" description="RING-Gid-type" evidence="8">
    <location>
        <begin position="681"/>
        <end position="750"/>
    </location>
</feature>
<gene>
    <name evidence="9" type="ORF">TBRA_LOCUS341</name>
</gene>
<feature type="zinc finger region" description="RING-Gid-type" evidence="6">
    <location>
        <begin position="681"/>
        <end position="750"/>
    </location>
</feature>
<keyword evidence="5" id="KW-0862">Zinc</keyword>
<keyword evidence="2" id="KW-0963">Cytoplasm</keyword>
<dbReference type="GO" id="GO:0005634">
    <property type="term" value="C:nucleus"/>
    <property type="evidence" value="ECO:0007669"/>
    <property type="project" value="TreeGrafter"/>
</dbReference>
<dbReference type="Pfam" id="PF13445">
    <property type="entry name" value="zf-RING_UBOX"/>
    <property type="match status" value="1"/>
</dbReference>
<dbReference type="InterPro" id="IPR027370">
    <property type="entry name" value="Znf-RING_euk"/>
</dbReference>
<evidence type="ECO:0000256" key="3">
    <source>
        <dbReference type="ARBA" id="ARBA00022723"/>
    </source>
</evidence>
<organism evidence="9 10">
    <name type="scientific">Trichogramma brassicae</name>
    <dbReference type="NCBI Taxonomy" id="86971"/>
    <lineage>
        <taxon>Eukaryota</taxon>
        <taxon>Metazoa</taxon>
        <taxon>Ecdysozoa</taxon>
        <taxon>Arthropoda</taxon>
        <taxon>Hexapoda</taxon>
        <taxon>Insecta</taxon>
        <taxon>Pterygota</taxon>
        <taxon>Neoptera</taxon>
        <taxon>Endopterygota</taxon>
        <taxon>Hymenoptera</taxon>
        <taxon>Apocrita</taxon>
        <taxon>Proctotrupomorpha</taxon>
        <taxon>Chalcidoidea</taxon>
        <taxon>Trichogrammatidae</taxon>
        <taxon>Trichogramma</taxon>
    </lineage>
</organism>
<evidence type="ECO:0000256" key="1">
    <source>
        <dbReference type="ARBA" id="ARBA00004496"/>
    </source>
</evidence>
<dbReference type="PANTHER" id="PTHR12170">
    <property type="entry name" value="MACROPHAGE ERYTHROBLAST ATTACHER-RELATED"/>
    <property type="match status" value="1"/>
</dbReference>